<dbReference type="Gene3D" id="3.80.10.10">
    <property type="entry name" value="Ribonuclease Inhibitor"/>
    <property type="match status" value="1"/>
</dbReference>
<protein>
    <recommendedName>
        <fullName evidence="4">F-box domain-containing protein</fullName>
    </recommendedName>
</protein>
<feature type="compositionally biased region" description="Basic and acidic residues" evidence="1">
    <location>
        <begin position="425"/>
        <end position="435"/>
    </location>
</feature>
<comment type="caution">
    <text evidence="2">The sequence shown here is derived from an EMBL/GenBank/DDBJ whole genome shotgun (WGS) entry which is preliminary data.</text>
</comment>
<reference evidence="2 3" key="1">
    <citation type="submission" date="2020-07" db="EMBL/GenBank/DDBJ databases">
        <title>Comparative genomics of pyrophilous fungi reveals a link between fire events and developmental genes.</title>
        <authorList>
            <consortium name="DOE Joint Genome Institute"/>
            <person name="Steindorff A.S."/>
            <person name="Carver A."/>
            <person name="Calhoun S."/>
            <person name="Stillman K."/>
            <person name="Liu H."/>
            <person name="Lipzen A."/>
            <person name="Pangilinan J."/>
            <person name="Labutti K."/>
            <person name="Bruns T.D."/>
            <person name="Grigoriev I.V."/>
        </authorList>
    </citation>
    <scope>NUCLEOTIDE SEQUENCE [LARGE SCALE GENOMIC DNA]</scope>
    <source>
        <strain evidence="2 3">CBS 144469</strain>
    </source>
</reference>
<dbReference type="AlphaFoldDB" id="A0A8H6MFT2"/>
<dbReference type="InterPro" id="IPR032675">
    <property type="entry name" value="LRR_dom_sf"/>
</dbReference>
<name>A0A8H6MFT2_9AGAR</name>
<feature type="compositionally biased region" description="Acidic residues" evidence="1">
    <location>
        <begin position="436"/>
        <end position="446"/>
    </location>
</feature>
<gene>
    <name evidence="2" type="ORF">DFP72DRAFT_873360</name>
</gene>
<accession>A0A8H6MFT2</accession>
<evidence type="ECO:0008006" key="4">
    <source>
        <dbReference type="Google" id="ProtNLM"/>
    </source>
</evidence>
<dbReference type="EMBL" id="JACGCI010000005">
    <property type="protein sequence ID" value="KAF6763776.1"/>
    <property type="molecule type" value="Genomic_DNA"/>
</dbReference>
<organism evidence="2 3">
    <name type="scientific">Ephemerocybe angulata</name>
    <dbReference type="NCBI Taxonomy" id="980116"/>
    <lineage>
        <taxon>Eukaryota</taxon>
        <taxon>Fungi</taxon>
        <taxon>Dikarya</taxon>
        <taxon>Basidiomycota</taxon>
        <taxon>Agaricomycotina</taxon>
        <taxon>Agaricomycetes</taxon>
        <taxon>Agaricomycetidae</taxon>
        <taxon>Agaricales</taxon>
        <taxon>Agaricineae</taxon>
        <taxon>Psathyrellaceae</taxon>
        <taxon>Ephemerocybe</taxon>
    </lineage>
</organism>
<keyword evidence="3" id="KW-1185">Reference proteome</keyword>
<dbReference type="SUPFAM" id="SSF52047">
    <property type="entry name" value="RNI-like"/>
    <property type="match status" value="1"/>
</dbReference>
<evidence type="ECO:0000313" key="3">
    <source>
        <dbReference type="Proteomes" id="UP000521943"/>
    </source>
</evidence>
<dbReference type="Proteomes" id="UP000521943">
    <property type="component" value="Unassembled WGS sequence"/>
</dbReference>
<sequence length="497" mass="56458">MDTETLQQISRNNSSRDRRQDDEPWLRRSETNTSPNTKNGEKQLDAAQILVEVLKAKTDAAEMTMGLWSTMLAPIRCIPMEILTEIFVLACDGDVLHPLPSRRRGSHVLTHVCKYWRDVALRSPKVWSHWVVLHPAAGSMGETSLGLEIKLPNNWSKSTQALFNAALKNRSRLVALKLSAPCNILGEKIQEGEQEEQYHIAFQSAPKLKKVFIRHQIPWPRDLLVPWSQLTHLFLGRRGRRSTDTCHGLLLLLKQLSNLTHLYLSNVRVEEGRIESSTEQLRNEAVVLPRLRVLEIHDGSLEFLKKRWYASRDLNGLDFLARLTTPSLESFDLLFGDTRNALSNAYDAFSHTTAFLKRAPPTLRRVRLAACLLDWLELVKEDRPRRGSPLQVLLFGYRQATTRPKHRKPSADVFARDHFIDRYLAKGDGSDRDQSAVDDEEPEEDAANGGTSDIWGTFEEGAGPFGNPTLRFKRATCRLLGEEYGAVDGERTAFFAF</sequence>
<feature type="region of interest" description="Disordered" evidence="1">
    <location>
        <begin position="1"/>
        <end position="42"/>
    </location>
</feature>
<proteinExistence type="predicted"/>
<feature type="region of interest" description="Disordered" evidence="1">
    <location>
        <begin position="425"/>
        <end position="453"/>
    </location>
</feature>
<evidence type="ECO:0000256" key="1">
    <source>
        <dbReference type="SAM" id="MobiDB-lite"/>
    </source>
</evidence>
<feature type="compositionally biased region" description="Basic and acidic residues" evidence="1">
    <location>
        <begin position="14"/>
        <end position="30"/>
    </location>
</feature>
<dbReference type="OrthoDB" id="3365698at2759"/>
<evidence type="ECO:0000313" key="2">
    <source>
        <dbReference type="EMBL" id="KAF6763776.1"/>
    </source>
</evidence>